<keyword evidence="4 15" id="KW-0762">Sugar transport</keyword>
<gene>
    <name evidence="15" type="ORF">C7U55_06675</name>
</gene>
<dbReference type="PROSITE" id="PS51098">
    <property type="entry name" value="PTS_EIIB_TYPE_1"/>
    <property type="match status" value="1"/>
</dbReference>
<feature type="transmembrane region" description="Helical" evidence="12">
    <location>
        <begin position="298"/>
        <end position="320"/>
    </location>
</feature>
<dbReference type="InterPro" id="IPR013013">
    <property type="entry name" value="PTS_EIIC_1"/>
</dbReference>
<dbReference type="InterPro" id="IPR018113">
    <property type="entry name" value="PTrfase_EIIB_Cys"/>
</dbReference>
<feature type="transmembrane region" description="Helical" evidence="12">
    <location>
        <begin position="12"/>
        <end position="31"/>
    </location>
</feature>
<keyword evidence="3" id="KW-1003">Cell membrane</keyword>
<sequence length="477" mass="53133">MKYIQRLGKSLMLPVSIMPIAALLKGIGYWIDPTGWGVHSPLAALLITSGGTIIDNLPILFALAVAMEMSKKRDTFIALSTLACYMTMTTILSPKCISLMMQIPEYDVDLAFHNIQSAFIGILIGLIVFISFQKFDQKRLPQFLSFFDGKRFASIIAIGITLITSLLFIYIWPTCYHFFIYFGREISKLGPLSAGIYGVLNRLLIPTGLHHALNSVFWFDVAGINDIGKFWGTISGGVKGTTGMYQAGFFPVMMFGLPGAALAMYHCSKKENKKKVGSILFSAALASFFTGVTEPLEFAFMFVAPILYLIHAFLTGMMLFIAASLKWMAGFGFSAGLIDYILSFKSPFANNILFLIPLGVICGVIYYVIFRMLILRYDLMTPGREKIQPKEEKTKAFTYDDMSIELLDALGGKTNVLCVDHCITRLRVEVKNISIIDKQALSNMNFSHIVETSEHEIQIIIGTEVQFIAEILNEILM</sequence>
<feature type="active site" description="Phosphocysteine intermediate; for EIIB activity" evidence="11">
    <location>
        <position position="422"/>
    </location>
</feature>
<dbReference type="GeneID" id="77470771"/>
<keyword evidence="6" id="KW-0598">Phosphotransferase system</keyword>
<evidence type="ECO:0000256" key="1">
    <source>
        <dbReference type="ARBA" id="ARBA00004651"/>
    </source>
</evidence>
<keyword evidence="9 12" id="KW-1133">Transmembrane helix</keyword>
<dbReference type="Gene3D" id="3.30.1360.60">
    <property type="entry name" value="Glucose permease domain IIB"/>
    <property type="match status" value="1"/>
</dbReference>
<dbReference type="PROSITE" id="PS51103">
    <property type="entry name" value="PTS_EIIC_TYPE_1"/>
    <property type="match status" value="1"/>
</dbReference>
<keyword evidence="2" id="KW-0813">Transport</keyword>
<dbReference type="GO" id="GO:0009401">
    <property type="term" value="P:phosphoenolpyruvate-dependent sugar phosphotransferase system"/>
    <property type="evidence" value="ECO:0007669"/>
    <property type="project" value="UniProtKB-KW"/>
</dbReference>
<keyword evidence="10 12" id="KW-0472">Membrane</keyword>
<dbReference type="InterPro" id="IPR050429">
    <property type="entry name" value="PTS_Glucose_EIICBA"/>
</dbReference>
<dbReference type="CDD" id="cd00212">
    <property type="entry name" value="PTS_IIB_glc"/>
    <property type="match status" value="1"/>
</dbReference>
<dbReference type="AlphaFoldDB" id="A0A2T3FZ84"/>
<dbReference type="InterPro" id="IPR010974">
    <property type="entry name" value="PTS_IIBC_nag"/>
</dbReference>
<feature type="transmembrane region" description="Helical" evidence="12">
    <location>
        <begin position="152"/>
        <end position="172"/>
    </location>
</feature>
<dbReference type="GO" id="GO:0015764">
    <property type="term" value="P:N-acetylglucosamine transport"/>
    <property type="evidence" value="ECO:0007669"/>
    <property type="project" value="TreeGrafter"/>
</dbReference>
<dbReference type="GO" id="GO:0015572">
    <property type="term" value="F:N-acetylglucosamine transmembrane transporter activity"/>
    <property type="evidence" value="ECO:0007669"/>
    <property type="project" value="InterPro"/>
</dbReference>
<keyword evidence="7 12" id="KW-0812">Transmembrane</keyword>
<dbReference type="NCBIfam" id="TIGR01998">
    <property type="entry name" value="PTS-II-BC-nag"/>
    <property type="match status" value="1"/>
</dbReference>
<evidence type="ECO:0000256" key="10">
    <source>
        <dbReference type="ARBA" id="ARBA00023136"/>
    </source>
</evidence>
<feature type="transmembrane region" description="Helical" evidence="12">
    <location>
        <begin position="76"/>
        <end position="94"/>
    </location>
</feature>
<feature type="transmembrane region" description="Helical" evidence="12">
    <location>
        <begin position="276"/>
        <end position="292"/>
    </location>
</feature>
<keyword evidence="16" id="KW-1185">Reference proteome</keyword>
<protein>
    <submittedName>
        <fullName evidence="15">PTS glucose transporter subunit IIBC</fullName>
    </submittedName>
</protein>
<dbReference type="PANTHER" id="PTHR30009:SF4">
    <property type="entry name" value="PTS SYSTEM N-ACETYLGLUCOSAMINE-SPECIFIC EIICBA COMPONENT"/>
    <property type="match status" value="1"/>
</dbReference>
<feature type="domain" description="PTS EIIB type-1" evidence="13">
    <location>
        <begin position="400"/>
        <end position="477"/>
    </location>
</feature>
<dbReference type="PANTHER" id="PTHR30009">
    <property type="entry name" value="CYTOCHROME C-TYPE SYNTHESIS PROTEIN AND PTS TRANSMEMBRANE COMPONENT"/>
    <property type="match status" value="1"/>
</dbReference>
<keyword evidence="8" id="KW-0418">Kinase</keyword>
<keyword evidence="5" id="KW-0808">Transferase</keyword>
<evidence type="ECO:0000259" key="14">
    <source>
        <dbReference type="PROSITE" id="PS51103"/>
    </source>
</evidence>
<evidence type="ECO:0000256" key="8">
    <source>
        <dbReference type="ARBA" id="ARBA00022777"/>
    </source>
</evidence>
<dbReference type="RefSeq" id="WP_106987894.1">
    <property type="nucleotide sequence ID" value="NZ_DBGDQT010000012.1"/>
</dbReference>
<dbReference type="InterPro" id="IPR001996">
    <property type="entry name" value="PTS_IIB_1"/>
</dbReference>
<organism evidence="15 16">
    <name type="scientific">Faecalibacillus faecis</name>
    <dbReference type="NCBI Taxonomy" id="1982628"/>
    <lineage>
        <taxon>Bacteria</taxon>
        <taxon>Bacillati</taxon>
        <taxon>Bacillota</taxon>
        <taxon>Erysipelotrichia</taxon>
        <taxon>Erysipelotrichales</taxon>
        <taxon>Coprobacillaceae</taxon>
        <taxon>Faecalibacillus</taxon>
    </lineage>
</organism>
<dbReference type="EMBL" id="PYLP01000006">
    <property type="protein sequence ID" value="PST40586.1"/>
    <property type="molecule type" value="Genomic_DNA"/>
</dbReference>
<comment type="subcellular location">
    <subcellularLocation>
        <location evidence="1">Cell membrane</location>
        <topology evidence="1">Multi-pass membrane protein</topology>
    </subcellularLocation>
</comment>
<dbReference type="InterPro" id="IPR036878">
    <property type="entry name" value="Glu_permease_IIB"/>
</dbReference>
<evidence type="ECO:0000256" key="4">
    <source>
        <dbReference type="ARBA" id="ARBA00022597"/>
    </source>
</evidence>
<dbReference type="GO" id="GO:0005886">
    <property type="term" value="C:plasma membrane"/>
    <property type="evidence" value="ECO:0007669"/>
    <property type="project" value="UniProtKB-SubCell"/>
</dbReference>
<evidence type="ECO:0000256" key="12">
    <source>
        <dbReference type="SAM" id="Phobius"/>
    </source>
</evidence>
<dbReference type="SUPFAM" id="SSF55604">
    <property type="entry name" value="Glucose permease domain IIB"/>
    <property type="match status" value="1"/>
</dbReference>
<accession>A0A2T3FZ84</accession>
<dbReference type="NCBIfam" id="TIGR00826">
    <property type="entry name" value="EIIB_glc"/>
    <property type="match status" value="1"/>
</dbReference>
<dbReference type="GO" id="GO:0090563">
    <property type="term" value="F:protein-phosphocysteine-sugar phosphotransferase activity"/>
    <property type="evidence" value="ECO:0007669"/>
    <property type="project" value="TreeGrafter"/>
</dbReference>
<name>A0A2T3FZ84_9FIRM</name>
<evidence type="ECO:0000256" key="11">
    <source>
        <dbReference type="PROSITE-ProRule" id="PRU00421"/>
    </source>
</evidence>
<feature type="transmembrane region" description="Helical" evidence="12">
    <location>
        <begin position="352"/>
        <end position="374"/>
    </location>
</feature>
<dbReference type="GO" id="GO:0019866">
    <property type="term" value="C:organelle inner membrane"/>
    <property type="evidence" value="ECO:0007669"/>
    <property type="project" value="InterPro"/>
</dbReference>
<feature type="transmembrane region" description="Helical" evidence="12">
    <location>
        <begin position="114"/>
        <end position="132"/>
    </location>
</feature>
<comment type="caution">
    <text evidence="15">The sequence shown here is derived from an EMBL/GenBank/DDBJ whole genome shotgun (WGS) entry which is preliminary data.</text>
</comment>
<dbReference type="Pfam" id="PF00367">
    <property type="entry name" value="PTS_EIIB"/>
    <property type="match status" value="1"/>
</dbReference>
<evidence type="ECO:0000256" key="6">
    <source>
        <dbReference type="ARBA" id="ARBA00022683"/>
    </source>
</evidence>
<dbReference type="PROSITE" id="PS01035">
    <property type="entry name" value="PTS_EIIB_TYPE_1_CYS"/>
    <property type="match status" value="1"/>
</dbReference>
<feature type="transmembrane region" description="Helical" evidence="12">
    <location>
        <begin position="244"/>
        <end position="264"/>
    </location>
</feature>
<dbReference type="Proteomes" id="UP000241201">
    <property type="component" value="Unassembled WGS sequence"/>
</dbReference>
<dbReference type="GO" id="GO:0008982">
    <property type="term" value="F:protein-N(PI)-phosphohistidine-sugar phosphotransferase activity"/>
    <property type="evidence" value="ECO:0007669"/>
    <property type="project" value="InterPro"/>
</dbReference>
<evidence type="ECO:0000256" key="2">
    <source>
        <dbReference type="ARBA" id="ARBA00022448"/>
    </source>
</evidence>
<reference evidence="16" key="1">
    <citation type="submission" date="2018-03" db="EMBL/GenBank/DDBJ databases">
        <title>Lachnoclostridium SNUG30370 gen.nov., sp.nov., isolated from human faeces.</title>
        <authorList>
            <person name="Seo B."/>
            <person name="Jeon K."/>
            <person name="Ko G."/>
        </authorList>
    </citation>
    <scope>NUCLEOTIDE SEQUENCE [LARGE SCALE GENOMIC DNA]</scope>
    <source>
        <strain evidence="16">SNUG30370</strain>
    </source>
</reference>
<evidence type="ECO:0000256" key="7">
    <source>
        <dbReference type="ARBA" id="ARBA00022692"/>
    </source>
</evidence>
<evidence type="ECO:0000256" key="5">
    <source>
        <dbReference type="ARBA" id="ARBA00022679"/>
    </source>
</evidence>
<dbReference type="GO" id="GO:0016301">
    <property type="term" value="F:kinase activity"/>
    <property type="evidence" value="ECO:0007669"/>
    <property type="project" value="UniProtKB-KW"/>
</dbReference>
<dbReference type="InterPro" id="IPR003352">
    <property type="entry name" value="PTS_EIIC"/>
</dbReference>
<feature type="transmembrane region" description="Helical" evidence="12">
    <location>
        <begin position="327"/>
        <end position="346"/>
    </location>
</feature>
<evidence type="ECO:0000256" key="3">
    <source>
        <dbReference type="ARBA" id="ARBA00022475"/>
    </source>
</evidence>
<evidence type="ECO:0000313" key="15">
    <source>
        <dbReference type="EMBL" id="PST40586.1"/>
    </source>
</evidence>
<feature type="domain" description="PTS EIIC type-1" evidence="14">
    <location>
        <begin position="1"/>
        <end position="386"/>
    </location>
</feature>
<evidence type="ECO:0000259" key="13">
    <source>
        <dbReference type="PROSITE" id="PS51098"/>
    </source>
</evidence>
<evidence type="ECO:0000256" key="9">
    <source>
        <dbReference type="ARBA" id="ARBA00022989"/>
    </source>
</evidence>
<dbReference type="Pfam" id="PF02378">
    <property type="entry name" value="PTS_EIIC"/>
    <property type="match status" value="1"/>
</dbReference>
<proteinExistence type="predicted"/>
<evidence type="ECO:0000313" key="16">
    <source>
        <dbReference type="Proteomes" id="UP000241201"/>
    </source>
</evidence>
<feature type="transmembrane region" description="Helical" evidence="12">
    <location>
        <begin position="43"/>
        <end position="64"/>
    </location>
</feature>